<name>A0A8T2J4S5_9PIPI</name>
<evidence type="ECO:0000256" key="1">
    <source>
        <dbReference type="ARBA" id="ARBA00004604"/>
    </source>
</evidence>
<keyword evidence="4" id="KW-0539">Nucleus</keyword>
<evidence type="ECO:0000313" key="6">
    <source>
        <dbReference type="Proteomes" id="UP000812440"/>
    </source>
</evidence>
<comment type="caution">
    <text evidence="5">The sequence shown here is derived from an EMBL/GenBank/DDBJ whole genome shotgun (WGS) entry which is preliminary data.</text>
</comment>
<accession>A0A8T2J4S5</accession>
<comment type="subcellular location">
    <subcellularLocation>
        <location evidence="1">Nucleus</location>
        <location evidence="1">Nucleolus</location>
    </subcellularLocation>
</comment>
<evidence type="ECO:0000256" key="4">
    <source>
        <dbReference type="ARBA" id="ARBA00023242"/>
    </source>
</evidence>
<keyword evidence="6" id="KW-1185">Reference proteome</keyword>
<dbReference type="PANTHER" id="PTHR13243:SF1">
    <property type="entry name" value="NUCLEOLAR PROTEIN 16"/>
    <property type="match status" value="1"/>
</dbReference>
<evidence type="ECO:0000256" key="2">
    <source>
        <dbReference type="ARBA" id="ARBA00008479"/>
    </source>
</evidence>
<evidence type="ECO:0000313" key="5">
    <source>
        <dbReference type="EMBL" id="KAG8439322.1"/>
    </source>
</evidence>
<sequence>MPKAKKKRRHTYNYNIDRKKLKRKAKKKSAPRIPCDPIRNAWDNKKCVARNLADMGLAIDPNKSLPISKNKEPQVDETEQQQEKVIYKPYVIEGLQALANLPSKQTMGISSDMIHYVRYMIENYGEDYKVNRIL</sequence>
<protein>
    <recommendedName>
        <fullName evidence="3">Nucleolar protein 16</fullName>
    </recommendedName>
</protein>
<dbReference type="EMBL" id="JAACNH010000006">
    <property type="protein sequence ID" value="KAG8439322.1"/>
    <property type="molecule type" value="Genomic_DNA"/>
</dbReference>
<dbReference type="GO" id="GO:0042273">
    <property type="term" value="P:ribosomal large subunit biogenesis"/>
    <property type="evidence" value="ECO:0007669"/>
    <property type="project" value="TreeGrafter"/>
</dbReference>
<comment type="similarity">
    <text evidence="2">Belongs to the NOP16 family.</text>
</comment>
<dbReference type="OrthoDB" id="285729at2759"/>
<organism evidence="5 6">
    <name type="scientific">Hymenochirus boettgeri</name>
    <name type="common">Congo dwarf clawed frog</name>
    <dbReference type="NCBI Taxonomy" id="247094"/>
    <lineage>
        <taxon>Eukaryota</taxon>
        <taxon>Metazoa</taxon>
        <taxon>Chordata</taxon>
        <taxon>Craniata</taxon>
        <taxon>Vertebrata</taxon>
        <taxon>Euteleostomi</taxon>
        <taxon>Amphibia</taxon>
        <taxon>Batrachia</taxon>
        <taxon>Anura</taxon>
        <taxon>Pipoidea</taxon>
        <taxon>Pipidae</taxon>
        <taxon>Pipinae</taxon>
        <taxon>Hymenochirus</taxon>
    </lineage>
</organism>
<dbReference type="InterPro" id="IPR019002">
    <property type="entry name" value="Ribosome_biogenesis_Nop16"/>
</dbReference>
<dbReference type="AlphaFoldDB" id="A0A8T2J4S5"/>
<dbReference type="PANTHER" id="PTHR13243">
    <property type="entry name" value="HSPC111 PROTEIN-RELATED"/>
    <property type="match status" value="1"/>
</dbReference>
<dbReference type="GO" id="GO:0005730">
    <property type="term" value="C:nucleolus"/>
    <property type="evidence" value="ECO:0007669"/>
    <property type="project" value="UniProtKB-SubCell"/>
</dbReference>
<dbReference type="Proteomes" id="UP000812440">
    <property type="component" value="Chromosome 3"/>
</dbReference>
<reference evidence="5" key="1">
    <citation type="thesis" date="2020" institute="ProQuest LLC" country="789 East Eisenhower Parkway, Ann Arbor, MI, USA">
        <title>Comparative Genomics and Chromosome Evolution.</title>
        <authorList>
            <person name="Mudd A.B."/>
        </authorList>
    </citation>
    <scope>NUCLEOTIDE SEQUENCE</scope>
    <source>
        <strain evidence="5">Female2</strain>
        <tissue evidence="5">Blood</tissue>
    </source>
</reference>
<gene>
    <name evidence="5" type="ORF">GDO86_005518</name>
</gene>
<dbReference type="Pfam" id="PF09420">
    <property type="entry name" value="Nop16"/>
    <property type="match status" value="1"/>
</dbReference>
<evidence type="ECO:0000256" key="3">
    <source>
        <dbReference type="ARBA" id="ARBA00015522"/>
    </source>
</evidence>
<proteinExistence type="inferred from homology"/>